<dbReference type="PROSITE" id="PS51987">
    <property type="entry name" value="GS_CATALYTIC"/>
    <property type="match status" value="1"/>
</dbReference>
<keyword evidence="3 12" id="KW-0436">Ligase</keyword>
<evidence type="ECO:0000313" key="13">
    <source>
        <dbReference type="Proteomes" id="UP001209755"/>
    </source>
</evidence>
<gene>
    <name evidence="12" type="ORF">M2319_002404</name>
</gene>
<dbReference type="PANTHER" id="PTHR43785">
    <property type="entry name" value="GAMMA-GLUTAMYLPUTRESCINE SYNTHETASE"/>
    <property type="match status" value="1"/>
</dbReference>
<dbReference type="Proteomes" id="UP001209755">
    <property type="component" value="Unassembled WGS sequence"/>
</dbReference>
<evidence type="ECO:0000256" key="5">
    <source>
        <dbReference type="ARBA" id="ARBA00022840"/>
    </source>
</evidence>
<dbReference type="GO" id="GO:0004356">
    <property type="term" value="F:glutamine synthetase activity"/>
    <property type="evidence" value="ECO:0007669"/>
    <property type="project" value="UniProtKB-EC"/>
</dbReference>
<evidence type="ECO:0000259" key="11">
    <source>
        <dbReference type="PROSITE" id="PS51987"/>
    </source>
</evidence>
<dbReference type="InterPro" id="IPR008147">
    <property type="entry name" value="Gln_synt_N"/>
</dbReference>
<dbReference type="InterPro" id="IPR036651">
    <property type="entry name" value="Gln_synt_N_sf"/>
</dbReference>
<evidence type="ECO:0000259" key="10">
    <source>
        <dbReference type="PROSITE" id="PS51986"/>
    </source>
</evidence>
<organism evidence="12 13">
    <name type="scientific">Rhodobium gokarnense</name>
    <dbReference type="NCBI Taxonomy" id="364296"/>
    <lineage>
        <taxon>Bacteria</taxon>
        <taxon>Pseudomonadati</taxon>
        <taxon>Pseudomonadota</taxon>
        <taxon>Alphaproteobacteria</taxon>
        <taxon>Hyphomicrobiales</taxon>
        <taxon>Rhodobiaceae</taxon>
        <taxon>Rhodobium</taxon>
    </lineage>
</organism>
<evidence type="ECO:0000256" key="1">
    <source>
        <dbReference type="ARBA" id="ARBA00001946"/>
    </source>
</evidence>
<name>A0ABT3HCH3_9HYPH</name>
<dbReference type="SMART" id="SM01230">
    <property type="entry name" value="Gln-synt_C"/>
    <property type="match status" value="1"/>
</dbReference>
<protein>
    <submittedName>
        <fullName evidence="12">Glutamine synthetase</fullName>
        <ecNumber evidence="12">6.3.1.2</ecNumber>
    </submittedName>
</protein>
<dbReference type="PANTHER" id="PTHR43785:SF12">
    <property type="entry name" value="TYPE-1 GLUTAMINE SYNTHETASE 2"/>
    <property type="match status" value="1"/>
</dbReference>
<keyword evidence="7" id="KW-0535">Nitrogen fixation</keyword>
<dbReference type="PROSITE" id="PS00181">
    <property type="entry name" value="GLNA_ATP"/>
    <property type="match status" value="1"/>
</dbReference>
<comment type="caution">
    <text evidence="12">The sequence shown here is derived from an EMBL/GenBank/DDBJ whole genome shotgun (WGS) entry which is preliminary data.</text>
</comment>
<accession>A0ABT3HCH3</accession>
<comment type="function">
    <text evidence="2">Catalyzes the ATP-dependent biosynthesis of glutamine from glutamate and ammonia.</text>
</comment>
<dbReference type="InterPro" id="IPR027303">
    <property type="entry name" value="Gln_synth_gly_rich_site"/>
</dbReference>
<dbReference type="SUPFAM" id="SSF55931">
    <property type="entry name" value="Glutamine synthetase/guanido kinase"/>
    <property type="match status" value="1"/>
</dbReference>
<evidence type="ECO:0000256" key="2">
    <source>
        <dbReference type="ARBA" id="ARBA00003117"/>
    </source>
</evidence>
<evidence type="ECO:0000256" key="8">
    <source>
        <dbReference type="PROSITE-ProRule" id="PRU01330"/>
    </source>
</evidence>
<dbReference type="InterPro" id="IPR014746">
    <property type="entry name" value="Gln_synth/guanido_kin_cat_dom"/>
</dbReference>
<evidence type="ECO:0000313" key="12">
    <source>
        <dbReference type="EMBL" id="MCW2308065.1"/>
    </source>
</evidence>
<dbReference type="EMBL" id="JAOQNS010000006">
    <property type="protein sequence ID" value="MCW2308065.1"/>
    <property type="molecule type" value="Genomic_DNA"/>
</dbReference>
<evidence type="ECO:0000256" key="6">
    <source>
        <dbReference type="ARBA" id="ARBA00022842"/>
    </source>
</evidence>
<dbReference type="Gene3D" id="3.10.20.70">
    <property type="entry name" value="Glutamine synthetase, N-terminal domain"/>
    <property type="match status" value="1"/>
</dbReference>
<keyword evidence="6" id="KW-0460">Magnesium</keyword>
<keyword evidence="13" id="KW-1185">Reference proteome</keyword>
<sequence>MQVSMDDRTDDSAATFDEVEAFLAAHPDIDAVDYLITDTNGVLRGKWAPADSLKKAFETGINFPLSLFGLDIWGREVTETGLHVESGDPDGFCRAVPGSLRKVSWAERPTAQAMLQMFTDEGAPFFADPRLRLAAVVDRLAAAGFYATCAFELEFYLVDPDSAAHTTDLAPLLQGNGGPDRQNMYGLADLSDFEALFSDIRAFGTEQGLPIDTIVSEAAPGQFEVNLKHRADALAAADDAMMLKRLVAAAARRHGLKASFMAKPFFDWPGNGLHVHVSLIGRDGNNAFADPNGGEARHLAAIAGLMETMAASTLVFVPSWNGFRRLQPGSYAPTAASWGYNNRSVALRVPASSPEATRIEHRISGADANPYLVLTAILSAMLDGMEQGLTPPPPVETNAYESAAPSLPSTMLAALDEFARSDFIASAFGADYRDLFVAVKRAEIDEFLTEITPLERSTYL</sequence>
<comment type="similarity">
    <text evidence="8 9">Belongs to the glutamine synthetase family.</text>
</comment>
<reference evidence="13" key="1">
    <citation type="submission" date="2023-07" db="EMBL/GenBank/DDBJ databases">
        <title>Genome sequencing of Purple Non-Sulfur Bacteria from various extreme environments.</title>
        <authorList>
            <person name="Mayer M."/>
        </authorList>
    </citation>
    <scope>NUCLEOTIDE SEQUENCE [LARGE SCALE GENOMIC DNA]</scope>
    <source>
        <strain evidence="13">DSM 17935</strain>
    </source>
</reference>
<evidence type="ECO:0000256" key="4">
    <source>
        <dbReference type="ARBA" id="ARBA00022741"/>
    </source>
</evidence>
<feature type="domain" description="GS beta-grasp" evidence="10">
    <location>
        <begin position="27"/>
        <end position="122"/>
    </location>
</feature>
<proteinExistence type="inferred from homology"/>
<keyword evidence="5" id="KW-0067">ATP-binding</keyword>
<dbReference type="Pfam" id="PF00120">
    <property type="entry name" value="Gln-synt_C"/>
    <property type="match status" value="1"/>
</dbReference>
<keyword evidence="4" id="KW-0547">Nucleotide-binding</keyword>
<dbReference type="Gene3D" id="3.30.590.10">
    <property type="entry name" value="Glutamine synthetase/guanido kinase, catalytic domain"/>
    <property type="match status" value="1"/>
</dbReference>
<dbReference type="InterPro" id="IPR008146">
    <property type="entry name" value="Gln_synth_cat_dom"/>
</dbReference>
<evidence type="ECO:0000256" key="3">
    <source>
        <dbReference type="ARBA" id="ARBA00022598"/>
    </source>
</evidence>
<dbReference type="PROSITE" id="PS51986">
    <property type="entry name" value="GS_BETA_GRASP"/>
    <property type="match status" value="1"/>
</dbReference>
<dbReference type="RefSeq" id="WP_264601693.1">
    <property type="nucleotide sequence ID" value="NZ_JAOQNS010000006.1"/>
</dbReference>
<dbReference type="EC" id="6.3.1.2" evidence="12"/>
<evidence type="ECO:0000256" key="9">
    <source>
        <dbReference type="RuleBase" id="RU000384"/>
    </source>
</evidence>
<evidence type="ECO:0000256" key="7">
    <source>
        <dbReference type="ARBA" id="ARBA00023231"/>
    </source>
</evidence>
<dbReference type="SUPFAM" id="SSF54368">
    <property type="entry name" value="Glutamine synthetase, N-terminal domain"/>
    <property type="match status" value="1"/>
</dbReference>
<feature type="domain" description="GS catalytic" evidence="11">
    <location>
        <begin position="129"/>
        <end position="460"/>
    </location>
</feature>
<comment type="cofactor">
    <cofactor evidence="1">
        <name>Mg(2+)</name>
        <dbReference type="ChEBI" id="CHEBI:18420"/>
    </cofactor>
</comment>